<feature type="disulfide bond" evidence="15">
    <location>
        <begin position="28"/>
        <end position="68"/>
    </location>
</feature>
<dbReference type="GO" id="GO:0005576">
    <property type="term" value="C:extracellular region"/>
    <property type="evidence" value="ECO:0007669"/>
    <property type="project" value="UniProtKB-SubCell"/>
</dbReference>
<name>A0AAV9UPD9_9PEZI</name>
<dbReference type="PANTHER" id="PTHR37928:SF2">
    <property type="entry name" value="GPI ANCHORED CFEM DOMAIN PROTEIN (AFU_ORTHOLOGUE AFUA_6G10580)"/>
    <property type="match status" value="1"/>
</dbReference>
<comment type="similarity">
    <text evidence="3">Belongs to the RBT5 family.</text>
</comment>
<evidence type="ECO:0000256" key="3">
    <source>
        <dbReference type="ARBA" id="ARBA00010031"/>
    </source>
</evidence>
<dbReference type="EMBL" id="JAVHNS010000010">
    <property type="protein sequence ID" value="KAK6342138.1"/>
    <property type="molecule type" value="Genomic_DNA"/>
</dbReference>
<dbReference type="GO" id="GO:0046872">
    <property type="term" value="F:metal ion binding"/>
    <property type="evidence" value="ECO:0007669"/>
    <property type="project" value="UniProtKB-UniRule"/>
</dbReference>
<reference evidence="19 20" key="1">
    <citation type="submission" date="2019-10" db="EMBL/GenBank/DDBJ databases">
        <authorList>
            <person name="Palmer J.M."/>
        </authorList>
    </citation>
    <scope>NUCLEOTIDE SEQUENCE [LARGE SCALE GENOMIC DNA]</scope>
    <source>
        <strain evidence="19 20">TWF730</strain>
    </source>
</reference>
<evidence type="ECO:0000256" key="8">
    <source>
        <dbReference type="ARBA" id="ARBA00022723"/>
    </source>
</evidence>
<keyword evidence="14" id="KW-0449">Lipoprotein</keyword>
<comment type="subcellular location">
    <subcellularLocation>
        <location evidence="1">Cell membrane</location>
        <topology evidence="1">Lipid-anchor</topology>
        <topology evidence="1">GPI-anchor</topology>
    </subcellularLocation>
    <subcellularLocation>
        <location evidence="2">Secreted</location>
    </subcellularLocation>
</comment>
<dbReference type="InterPro" id="IPR008427">
    <property type="entry name" value="Extracellular_membr_CFEM_dom"/>
</dbReference>
<keyword evidence="9 17" id="KW-0732">Signal</keyword>
<gene>
    <name evidence="19" type="ORF">TWF730_001617</name>
</gene>
<keyword evidence="10 15" id="KW-0408">Iron</keyword>
<keyword evidence="4" id="KW-1003">Cell membrane</keyword>
<comment type="caution">
    <text evidence="19">The sequence shown here is derived from an EMBL/GenBank/DDBJ whole genome shotgun (WGS) entry which is preliminary data.</text>
</comment>
<keyword evidence="7" id="KW-0336">GPI-anchor</keyword>
<evidence type="ECO:0000256" key="5">
    <source>
        <dbReference type="ARBA" id="ARBA00022525"/>
    </source>
</evidence>
<evidence type="ECO:0000256" key="4">
    <source>
        <dbReference type="ARBA" id="ARBA00022475"/>
    </source>
</evidence>
<dbReference type="GO" id="GO:0098552">
    <property type="term" value="C:side of membrane"/>
    <property type="evidence" value="ECO:0007669"/>
    <property type="project" value="UniProtKB-KW"/>
</dbReference>
<dbReference type="Pfam" id="PF05730">
    <property type="entry name" value="CFEM"/>
    <property type="match status" value="2"/>
</dbReference>
<protein>
    <recommendedName>
        <fullName evidence="18">CFEM domain-containing protein</fullName>
    </recommendedName>
</protein>
<evidence type="ECO:0000259" key="18">
    <source>
        <dbReference type="PROSITE" id="PS52012"/>
    </source>
</evidence>
<sequence>MKSVVKVSAAIALVASTVSAQIDRFPPCAYDCLSQLNAIAGCGNTDYPCFCASNAFLAGFNPCISYACQPQDYQAVSDAAEGLCLGAGHTVTVTVVAPTATPSPPPELARFPSCAIYCVSQLNAISPCGDTDYGCLCASREFRFGFGACISLFCEPKDYGATSNAAEELCADNGVTVTVTATFTPPPQPTVAPSSTAPARTTEPSETEPSKTEPAETTGAEETEPAETTGAEETEPAETTGAEETEPAETTGPEETEPAETSGPEETEGPAETSGPEETDGPVETTMATVTSTEPDATTTAPPSGNGTTSGSGSTPTTNAGARHTAFAGLFGAALVVGAALL</sequence>
<evidence type="ECO:0000256" key="15">
    <source>
        <dbReference type="PROSITE-ProRule" id="PRU01356"/>
    </source>
</evidence>
<feature type="compositionally biased region" description="Acidic residues" evidence="16">
    <location>
        <begin position="219"/>
        <end position="281"/>
    </location>
</feature>
<feature type="domain" description="CFEM" evidence="18">
    <location>
        <begin position="1"/>
        <end position="111"/>
    </location>
</feature>
<feature type="disulfide bond" evidence="15">
    <location>
        <begin position="42"/>
        <end position="49"/>
    </location>
</feature>
<evidence type="ECO:0000256" key="14">
    <source>
        <dbReference type="ARBA" id="ARBA00023288"/>
    </source>
</evidence>
<organism evidence="19 20">
    <name type="scientific">Orbilia blumenaviensis</name>
    <dbReference type="NCBI Taxonomy" id="1796055"/>
    <lineage>
        <taxon>Eukaryota</taxon>
        <taxon>Fungi</taxon>
        <taxon>Dikarya</taxon>
        <taxon>Ascomycota</taxon>
        <taxon>Pezizomycotina</taxon>
        <taxon>Orbiliomycetes</taxon>
        <taxon>Orbiliales</taxon>
        <taxon>Orbiliaceae</taxon>
        <taxon>Orbilia</taxon>
    </lineage>
</organism>
<evidence type="ECO:0000313" key="19">
    <source>
        <dbReference type="EMBL" id="KAK6342138.1"/>
    </source>
</evidence>
<evidence type="ECO:0000256" key="9">
    <source>
        <dbReference type="ARBA" id="ARBA00022729"/>
    </source>
</evidence>
<keyword evidence="13" id="KW-0325">Glycoprotein</keyword>
<keyword evidence="12 15" id="KW-1015">Disulfide bond</keyword>
<evidence type="ECO:0000256" key="17">
    <source>
        <dbReference type="SAM" id="SignalP"/>
    </source>
</evidence>
<accession>A0AAV9UPD9</accession>
<evidence type="ECO:0000313" key="20">
    <source>
        <dbReference type="Proteomes" id="UP001373714"/>
    </source>
</evidence>
<feature type="chain" id="PRO_5043474452" description="CFEM domain-containing protein" evidence="17">
    <location>
        <begin position="21"/>
        <end position="342"/>
    </location>
</feature>
<keyword evidence="8 15" id="KW-0479">Metal-binding</keyword>
<evidence type="ECO:0000256" key="7">
    <source>
        <dbReference type="ARBA" id="ARBA00022622"/>
    </source>
</evidence>
<evidence type="ECO:0000256" key="2">
    <source>
        <dbReference type="ARBA" id="ARBA00004613"/>
    </source>
</evidence>
<dbReference type="SMART" id="SM00747">
    <property type="entry name" value="CFEM"/>
    <property type="match status" value="2"/>
</dbReference>
<evidence type="ECO:0000256" key="16">
    <source>
        <dbReference type="SAM" id="MobiDB-lite"/>
    </source>
</evidence>
<evidence type="ECO:0000256" key="11">
    <source>
        <dbReference type="ARBA" id="ARBA00023136"/>
    </source>
</evidence>
<evidence type="ECO:0000256" key="1">
    <source>
        <dbReference type="ARBA" id="ARBA00004609"/>
    </source>
</evidence>
<evidence type="ECO:0000256" key="12">
    <source>
        <dbReference type="ARBA" id="ARBA00023157"/>
    </source>
</evidence>
<feature type="compositionally biased region" description="Polar residues" evidence="16">
    <location>
        <begin position="286"/>
        <end position="296"/>
    </location>
</feature>
<feature type="binding site" description="axial binding residue" evidence="15">
    <location>
        <position position="46"/>
    </location>
    <ligand>
        <name>heme</name>
        <dbReference type="ChEBI" id="CHEBI:30413"/>
    </ligand>
    <ligandPart>
        <name>Fe</name>
        <dbReference type="ChEBI" id="CHEBI:18248"/>
    </ligandPart>
</feature>
<dbReference type="Proteomes" id="UP001373714">
    <property type="component" value="Unassembled WGS sequence"/>
</dbReference>
<feature type="compositionally biased region" description="Low complexity" evidence="16">
    <location>
        <begin position="191"/>
        <end position="204"/>
    </location>
</feature>
<keyword evidence="5" id="KW-0964">Secreted</keyword>
<feature type="region of interest" description="Disordered" evidence="16">
    <location>
        <begin position="181"/>
        <end position="321"/>
    </location>
</feature>
<keyword evidence="11" id="KW-0472">Membrane</keyword>
<dbReference type="AlphaFoldDB" id="A0AAV9UPD9"/>
<proteinExistence type="inferred from homology"/>
<evidence type="ECO:0000256" key="13">
    <source>
        <dbReference type="ARBA" id="ARBA00023180"/>
    </source>
</evidence>
<keyword evidence="6 15" id="KW-0349">Heme</keyword>
<dbReference type="InterPro" id="IPR051735">
    <property type="entry name" value="CFEM_domain"/>
</dbReference>
<feature type="disulfide bond" evidence="15">
    <location>
        <begin position="32"/>
        <end position="63"/>
    </location>
</feature>
<evidence type="ECO:0000256" key="6">
    <source>
        <dbReference type="ARBA" id="ARBA00022617"/>
    </source>
</evidence>
<dbReference type="PANTHER" id="PTHR37928">
    <property type="entry name" value="CFEM DOMAIN PROTEIN (AFU_ORTHOLOGUE AFUA_6G14090)"/>
    <property type="match status" value="1"/>
</dbReference>
<feature type="disulfide bond" evidence="15">
    <location>
        <begin position="51"/>
        <end position="84"/>
    </location>
</feature>
<feature type="signal peptide" evidence="17">
    <location>
        <begin position="1"/>
        <end position="20"/>
    </location>
</feature>
<dbReference type="PROSITE" id="PS52012">
    <property type="entry name" value="CFEM"/>
    <property type="match status" value="1"/>
</dbReference>
<keyword evidence="20" id="KW-1185">Reference proteome</keyword>
<evidence type="ECO:0000256" key="10">
    <source>
        <dbReference type="ARBA" id="ARBA00023004"/>
    </source>
</evidence>
<dbReference type="GO" id="GO:0005886">
    <property type="term" value="C:plasma membrane"/>
    <property type="evidence" value="ECO:0007669"/>
    <property type="project" value="UniProtKB-SubCell"/>
</dbReference>
<feature type="compositionally biased region" description="Low complexity" evidence="16">
    <location>
        <begin position="297"/>
        <end position="321"/>
    </location>
</feature>